<dbReference type="RefSeq" id="WP_127567503.1">
    <property type="nucleotide sequence ID" value="NZ_BMFB01000003.1"/>
</dbReference>
<dbReference type="EMBL" id="CP018911">
    <property type="protein sequence ID" value="AZU04508.1"/>
    <property type="molecule type" value="Genomic_DNA"/>
</dbReference>
<reference evidence="1 2" key="1">
    <citation type="submission" date="2016-12" db="EMBL/GenBank/DDBJ databases">
        <title>The genome of dimorphic prosthecate Glycocaulis alkaliphilus 6b-8t, isolated from crude oil dictates its adaptability in petroleum environments.</title>
        <authorList>
            <person name="Wu X.-L."/>
            <person name="Geng S."/>
        </authorList>
    </citation>
    <scope>NUCLEOTIDE SEQUENCE [LARGE SCALE GENOMIC DNA]</scope>
    <source>
        <strain evidence="1 2">6B-8</strain>
    </source>
</reference>
<evidence type="ECO:0000313" key="1">
    <source>
        <dbReference type="EMBL" id="AZU04508.1"/>
    </source>
</evidence>
<dbReference type="KEGG" id="gak:X907_1985"/>
<name>A0A3T0EBX0_9PROT</name>
<accession>A0A3T0EBX0</accession>
<keyword evidence="2" id="KW-1185">Reference proteome</keyword>
<gene>
    <name evidence="1" type="ORF">X907_1985</name>
</gene>
<dbReference type="AlphaFoldDB" id="A0A3T0EBX0"/>
<dbReference type="Proteomes" id="UP000286954">
    <property type="component" value="Chromosome"/>
</dbReference>
<evidence type="ECO:0000313" key="2">
    <source>
        <dbReference type="Proteomes" id="UP000286954"/>
    </source>
</evidence>
<sequence length="188" mass="20759">MLRLLGAILIAGFAVLAAAFGAAWLLDARATEGGRELALSLAIRDADTAARPLEDCSLRLPEWMIVNSMRGWSYARAVVDGDDTSCWLPVVWSDAFSKLYSPETGNACRFDLEYAGDYTLAHDNSGCATTYLFLPGFREELGSCLGLSPDHPRVNVELRRDWPERPEYRRPVRPSTFSILTGCPDPKS</sequence>
<protein>
    <submittedName>
        <fullName evidence="1">Uncharacterized protein</fullName>
    </submittedName>
</protein>
<proteinExistence type="predicted"/>
<organism evidence="1 2">
    <name type="scientific">Glycocaulis alkaliphilus</name>
    <dbReference type="NCBI Taxonomy" id="1434191"/>
    <lineage>
        <taxon>Bacteria</taxon>
        <taxon>Pseudomonadati</taxon>
        <taxon>Pseudomonadota</taxon>
        <taxon>Alphaproteobacteria</taxon>
        <taxon>Maricaulales</taxon>
        <taxon>Maricaulaceae</taxon>
        <taxon>Glycocaulis</taxon>
    </lineage>
</organism>